<gene>
    <name evidence="1" type="ORF">GN244_ATG15100</name>
</gene>
<accession>A0A833SJF7</accession>
<protein>
    <submittedName>
        <fullName evidence="1">Uncharacterized protein</fullName>
    </submittedName>
</protein>
<name>A0A833SJF7_PHYIN</name>
<evidence type="ECO:0000313" key="1">
    <source>
        <dbReference type="EMBL" id="KAF4032994.1"/>
    </source>
</evidence>
<keyword evidence="2" id="KW-1185">Reference proteome</keyword>
<dbReference type="Proteomes" id="UP000602510">
    <property type="component" value="Unassembled WGS sequence"/>
</dbReference>
<sequence length="61" mass="7090">MGVAFLLNHTQSTSLFVENEFDDTLDQLDVMATRYMLDDRELALLQDEIGHFVTIKESWLL</sequence>
<proteinExistence type="predicted"/>
<comment type="caution">
    <text evidence="1">The sequence shown here is derived from an EMBL/GenBank/DDBJ whole genome shotgun (WGS) entry which is preliminary data.</text>
</comment>
<dbReference type="AlphaFoldDB" id="A0A833SJF7"/>
<evidence type="ECO:0000313" key="2">
    <source>
        <dbReference type="Proteomes" id="UP000602510"/>
    </source>
</evidence>
<organism evidence="1 2">
    <name type="scientific">Phytophthora infestans</name>
    <name type="common">Potato late blight agent</name>
    <name type="synonym">Botrytis infestans</name>
    <dbReference type="NCBI Taxonomy" id="4787"/>
    <lineage>
        <taxon>Eukaryota</taxon>
        <taxon>Sar</taxon>
        <taxon>Stramenopiles</taxon>
        <taxon>Oomycota</taxon>
        <taxon>Peronosporomycetes</taxon>
        <taxon>Peronosporales</taxon>
        <taxon>Peronosporaceae</taxon>
        <taxon>Phytophthora</taxon>
    </lineage>
</organism>
<reference evidence="1" key="1">
    <citation type="submission" date="2020-04" db="EMBL/GenBank/DDBJ databases">
        <title>Hybrid Assembly of Korean Phytophthora infestans isolates.</title>
        <authorList>
            <person name="Prokchorchik M."/>
            <person name="Lee Y."/>
            <person name="Seo J."/>
            <person name="Cho J.-H."/>
            <person name="Park Y.-E."/>
            <person name="Jang D.-C."/>
            <person name="Im J.-S."/>
            <person name="Choi J.-G."/>
            <person name="Park H.-J."/>
            <person name="Lee G.-B."/>
            <person name="Lee Y.-G."/>
            <person name="Hong S.-Y."/>
            <person name="Cho K."/>
            <person name="Sohn K.H."/>
        </authorList>
    </citation>
    <scope>NUCLEOTIDE SEQUENCE</scope>
    <source>
        <strain evidence="1">KR_1_A1</strain>
    </source>
</reference>
<dbReference type="EMBL" id="WSZM01000443">
    <property type="protein sequence ID" value="KAF4032994.1"/>
    <property type="molecule type" value="Genomic_DNA"/>
</dbReference>